<comment type="caution">
    <text evidence="1">The sequence shown here is derived from an EMBL/GenBank/DDBJ whole genome shotgun (WGS) entry which is preliminary data.</text>
</comment>
<dbReference type="Gene3D" id="3.40.50.300">
    <property type="entry name" value="P-loop containing nucleotide triphosphate hydrolases"/>
    <property type="match status" value="1"/>
</dbReference>
<dbReference type="InterPro" id="IPR027417">
    <property type="entry name" value="P-loop_NTPase"/>
</dbReference>
<dbReference type="Proteomes" id="UP000265703">
    <property type="component" value="Unassembled WGS sequence"/>
</dbReference>
<dbReference type="SUPFAM" id="SSF52540">
    <property type="entry name" value="P-loop containing nucleoside triphosphate hydrolases"/>
    <property type="match status" value="2"/>
</dbReference>
<keyword evidence="2" id="KW-1185">Reference proteome</keyword>
<evidence type="ECO:0000313" key="1">
    <source>
        <dbReference type="EMBL" id="RIA82692.1"/>
    </source>
</evidence>
<name>A0A397SB35_9GLOM</name>
<sequence>MWQAMITEVQFQALNLHAGIDEQTIMMFMNESLKKAKKGETWILFDEINTCNYLGLLADIISNRMLNGKLIHPNIRLFATFNSYRLRTRAQSKAYIKRYEEQNSLVYQVKPLPDQILDYVWDYGILKPDDEYKYIQIMVEKELKSLAHPVFPKLLSASQKFVREVEEPCSVSLRDIKRAITLVKLFYNSLENRPPYREEEGHIYPPPGNPTTITRSYVLALSLCYHSRLYKKTLHKQYCHEMEQILQNHQVYDGENMFAKIIHEEQEDYFNRIQYPPNVAKNEALLEIVLTTIVCILTKIPVFIIGETGSSKSLAIRLISSNLRGPDSSDKYFRSLPQICLISHQVSSFSTSDGIIKAFNKATNYQEANSKYFPTISVVLFDNIELAEKNPFNNPLKALPSLLEPSYPATGPAVSVIGISNKLLDNGKSSRALIVQRPQFDLDNLIDDSKQLLNAIVSEQGDILELLAKAYLNYEKHGQTISNFHCLRDYYTFVKQLSLDEVTPKNVQVAFARNFGGIVNNAKLFKKYFGEVIYSFNNVHNQWISRPIPIEQLIDSNLDDFNARHLIVVGKSVSIVNLLTYQLRMRSLDPVVILGSQFRGDQEDYFYNVLSRIIADH</sequence>
<dbReference type="InterPro" id="IPR031248">
    <property type="entry name" value="RNF213"/>
</dbReference>
<dbReference type="AlphaFoldDB" id="A0A397SB35"/>
<proteinExistence type="predicted"/>
<dbReference type="OrthoDB" id="2400221at2759"/>
<dbReference type="EMBL" id="QKYT01000641">
    <property type="protein sequence ID" value="RIA82692.1"/>
    <property type="molecule type" value="Genomic_DNA"/>
</dbReference>
<reference evidence="1 2" key="1">
    <citation type="submission" date="2018-06" db="EMBL/GenBank/DDBJ databases">
        <title>Comparative genomics reveals the genomic features of Rhizophagus irregularis, R. cerebriforme, R. diaphanum and Gigaspora rosea, and their symbiotic lifestyle signature.</title>
        <authorList>
            <person name="Morin E."/>
            <person name="San Clemente H."/>
            <person name="Chen E.C.H."/>
            <person name="De La Providencia I."/>
            <person name="Hainaut M."/>
            <person name="Kuo A."/>
            <person name="Kohler A."/>
            <person name="Murat C."/>
            <person name="Tang N."/>
            <person name="Roy S."/>
            <person name="Loubradou J."/>
            <person name="Henrissat B."/>
            <person name="Grigoriev I.V."/>
            <person name="Corradi N."/>
            <person name="Roux C."/>
            <person name="Martin F.M."/>
        </authorList>
    </citation>
    <scope>NUCLEOTIDE SEQUENCE [LARGE SCALE GENOMIC DNA]</scope>
    <source>
        <strain evidence="1 2">DAOM 227022</strain>
    </source>
</reference>
<evidence type="ECO:0000313" key="2">
    <source>
        <dbReference type="Proteomes" id="UP000265703"/>
    </source>
</evidence>
<gene>
    <name evidence="1" type="ORF">C1645_834985</name>
</gene>
<evidence type="ECO:0008006" key="3">
    <source>
        <dbReference type="Google" id="ProtNLM"/>
    </source>
</evidence>
<dbReference type="STRING" id="658196.A0A397SB35"/>
<dbReference type="GO" id="GO:0016887">
    <property type="term" value="F:ATP hydrolysis activity"/>
    <property type="evidence" value="ECO:0007669"/>
    <property type="project" value="InterPro"/>
</dbReference>
<dbReference type="PANTHER" id="PTHR22605:SF1">
    <property type="entry name" value="RZ-TYPE DOMAIN-CONTAINING PROTEIN"/>
    <property type="match status" value="1"/>
</dbReference>
<dbReference type="GO" id="GO:0004842">
    <property type="term" value="F:ubiquitin-protein transferase activity"/>
    <property type="evidence" value="ECO:0007669"/>
    <property type="project" value="InterPro"/>
</dbReference>
<organism evidence="1 2">
    <name type="scientific">Glomus cerebriforme</name>
    <dbReference type="NCBI Taxonomy" id="658196"/>
    <lineage>
        <taxon>Eukaryota</taxon>
        <taxon>Fungi</taxon>
        <taxon>Fungi incertae sedis</taxon>
        <taxon>Mucoromycota</taxon>
        <taxon>Glomeromycotina</taxon>
        <taxon>Glomeromycetes</taxon>
        <taxon>Glomerales</taxon>
        <taxon>Glomeraceae</taxon>
        <taxon>Glomus</taxon>
    </lineage>
</organism>
<accession>A0A397SB35</accession>
<dbReference type="PANTHER" id="PTHR22605">
    <property type="entry name" value="RZ-TYPE DOMAIN-CONTAINING PROTEIN"/>
    <property type="match status" value="1"/>
</dbReference>
<protein>
    <recommendedName>
        <fullName evidence="3">ATPase dynein-related AAA domain-containing protein</fullName>
    </recommendedName>
</protein>